<keyword evidence="3" id="KW-0408">Iron</keyword>
<dbReference type="SUPFAM" id="SSF55856">
    <property type="entry name" value="Cytochrome b5-like heme/steroid binding domain"/>
    <property type="match status" value="1"/>
</dbReference>
<dbReference type="STRING" id="7102.A0A2A4JJE5"/>
<gene>
    <name evidence="7" type="ORF">B5V51_1170</name>
</gene>
<keyword evidence="1" id="KW-0349">Heme</keyword>
<dbReference type="PRINTS" id="PR00363">
    <property type="entry name" value="CYTOCHROMEB5"/>
</dbReference>
<name>A0A2A4JJE5_HELVI</name>
<evidence type="ECO:0000256" key="4">
    <source>
        <dbReference type="ARBA" id="ARBA00038168"/>
    </source>
</evidence>
<dbReference type="GO" id="GO:0020037">
    <property type="term" value="F:heme binding"/>
    <property type="evidence" value="ECO:0007669"/>
    <property type="project" value="TreeGrafter"/>
</dbReference>
<dbReference type="InterPro" id="IPR050668">
    <property type="entry name" value="Cytochrome_b5"/>
</dbReference>
<keyword evidence="5" id="KW-0472">Membrane</keyword>
<accession>A0A2A4JJE5</accession>
<evidence type="ECO:0000256" key="1">
    <source>
        <dbReference type="ARBA" id="ARBA00022617"/>
    </source>
</evidence>
<evidence type="ECO:0000256" key="3">
    <source>
        <dbReference type="ARBA" id="ARBA00023004"/>
    </source>
</evidence>
<dbReference type="SMART" id="SM01117">
    <property type="entry name" value="Cyt-b5"/>
    <property type="match status" value="1"/>
</dbReference>
<proteinExistence type="inferred from homology"/>
<dbReference type="PANTHER" id="PTHR19359">
    <property type="entry name" value="CYTOCHROME B5"/>
    <property type="match status" value="1"/>
</dbReference>
<dbReference type="GO" id="GO:0046872">
    <property type="term" value="F:metal ion binding"/>
    <property type="evidence" value="ECO:0007669"/>
    <property type="project" value="UniProtKB-KW"/>
</dbReference>
<dbReference type="GO" id="GO:0016020">
    <property type="term" value="C:membrane"/>
    <property type="evidence" value="ECO:0007669"/>
    <property type="project" value="TreeGrafter"/>
</dbReference>
<comment type="similarity">
    <text evidence="4">Belongs to the cytochrome b5 family.</text>
</comment>
<feature type="transmembrane region" description="Helical" evidence="5">
    <location>
        <begin position="101"/>
        <end position="125"/>
    </location>
</feature>
<dbReference type="Gene3D" id="3.10.120.10">
    <property type="entry name" value="Cytochrome b5-like heme/steroid binding domain"/>
    <property type="match status" value="1"/>
</dbReference>
<reference evidence="7" key="1">
    <citation type="submission" date="2017-09" db="EMBL/GenBank/DDBJ databases">
        <title>Contemporary evolution of a Lepidopteran species, Heliothis virescens, in response to modern agricultural practices.</title>
        <authorList>
            <person name="Fritz M.L."/>
            <person name="Deyonke A.M."/>
            <person name="Papanicolaou A."/>
            <person name="Micinski S."/>
            <person name="Westbrook J."/>
            <person name="Gould F."/>
        </authorList>
    </citation>
    <scope>NUCLEOTIDE SEQUENCE [LARGE SCALE GENOMIC DNA]</scope>
    <source>
        <strain evidence="7">HvINT-</strain>
        <tissue evidence="7">Whole body</tissue>
    </source>
</reference>
<evidence type="ECO:0000313" key="7">
    <source>
        <dbReference type="EMBL" id="PCG72091.1"/>
    </source>
</evidence>
<dbReference type="EMBL" id="NWSH01001215">
    <property type="protein sequence ID" value="PCG72091.1"/>
    <property type="molecule type" value="Genomic_DNA"/>
</dbReference>
<comment type="caution">
    <text evidence="7">The sequence shown here is derived from an EMBL/GenBank/DDBJ whole genome shotgun (WGS) entry which is preliminary data.</text>
</comment>
<dbReference type="PROSITE" id="PS50255">
    <property type="entry name" value="CYTOCHROME_B5_2"/>
    <property type="match status" value="1"/>
</dbReference>
<dbReference type="InterPro" id="IPR001199">
    <property type="entry name" value="Cyt_B5-like_heme/steroid-bd"/>
</dbReference>
<keyword evidence="2" id="KW-0479">Metal-binding</keyword>
<organism evidence="7">
    <name type="scientific">Heliothis virescens</name>
    <name type="common">Tobacco budworm moth</name>
    <dbReference type="NCBI Taxonomy" id="7102"/>
    <lineage>
        <taxon>Eukaryota</taxon>
        <taxon>Metazoa</taxon>
        <taxon>Ecdysozoa</taxon>
        <taxon>Arthropoda</taxon>
        <taxon>Hexapoda</taxon>
        <taxon>Insecta</taxon>
        <taxon>Pterygota</taxon>
        <taxon>Neoptera</taxon>
        <taxon>Endopterygota</taxon>
        <taxon>Lepidoptera</taxon>
        <taxon>Glossata</taxon>
        <taxon>Ditrysia</taxon>
        <taxon>Noctuoidea</taxon>
        <taxon>Noctuidae</taxon>
        <taxon>Heliothinae</taxon>
        <taxon>Heliothis</taxon>
    </lineage>
</organism>
<feature type="domain" description="Cytochrome b5 heme-binding" evidence="6">
    <location>
        <begin position="2"/>
        <end position="78"/>
    </location>
</feature>
<evidence type="ECO:0000256" key="2">
    <source>
        <dbReference type="ARBA" id="ARBA00022723"/>
    </source>
</evidence>
<keyword evidence="5" id="KW-0812">Transmembrane</keyword>
<dbReference type="Pfam" id="PF00173">
    <property type="entry name" value="Cyt-b5"/>
    <property type="match status" value="1"/>
</dbReference>
<evidence type="ECO:0000256" key="5">
    <source>
        <dbReference type="SAM" id="Phobius"/>
    </source>
</evidence>
<keyword evidence="5" id="KW-1133">Transmembrane helix</keyword>
<protein>
    <recommendedName>
        <fullName evidence="6">Cytochrome b5 heme-binding domain-containing protein</fullName>
    </recommendedName>
</protein>
<dbReference type="AlphaFoldDB" id="A0A2A4JJE5"/>
<dbReference type="InterPro" id="IPR036400">
    <property type="entry name" value="Cyt_B5-like_heme/steroid_sf"/>
</dbReference>
<evidence type="ECO:0000259" key="6">
    <source>
        <dbReference type="PROSITE" id="PS50255"/>
    </source>
</evidence>
<sequence>MAAQFTRKEVEARNQRDNAAIIIDNVVYDVTPFFDDHPGGVEVLLDNAGKDASQCFHDVGHSEIALEWRQQFVAGEVVPEEHWPVRARDQAAQQAAEPLTLAALLSVWGPPLVLAALAALFYMYLFP</sequence>